<evidence type="ECO:0000256" key="2">
    <source>
        <dbReference type="ARBA" id="ARBA00023125"/>
    </source>
</evidence>
<dbReference type="Gene3D" id="1.10.10.10">
    <property type="entry name" value="Winged helix-like DNA-binding domain superfamily/Winged helix DNA-binding domain"/>
    <property type="match status" value="1"/>
</dbReference>
<keyword evidence="3" id="KW-0804">Transcription</keyword>
<dbReference type="GO" id="GO:0006355">
    <property type="term" value="P:regulation of DNA-templated transcription"/>
    <property type="evidence" value="ECO:0007669"/>
    <property type="project" value="InterPro"/>
</dbReference>
<feature type="domain" description="HTH luxR-type" evidence="4">
    <location>
        <begin position="151"/>
        <end position="216"/>
    </location>
</feature>
<dbReference type="InterPro" id="IPR036388">
    <property type="entry name" value="WH-like_DNA-bd_sf"/>
</dbReference>
<proteinExistence type="predicted"/>
<evidence type="ECO:0000256" key="3">
    <source>
        <dbReference type="ARBA" id="ARBA00023163"/>
    </source>
</evidence>
<sequence>MTIEEKIEQFAPVAEHLPGVVVIHKIEGFAPLYMSSMGLDLIGMNLEELKKVGEDYNKRFLNEAFMDDYLVFLKKMIKEKGDDHTYNFFHQVQLKEGEEYVWYNSTIKVFYKDDNGFPTHSVTIAFPLGDLEHIPQKAEKMLDESFFLKRNRQKFHSLSSRGKEVLRLVALGKTSAEIAEELHLSTETVNSHRKIVKQKLGITSTYQFTKYARSFDLI</sequence>
<dbReference type="CDD" id="cd06170">
    <property type="entry name" value="LuxR_C_like"/>
    <property type="match status" value="1"/>
</dbReference>
<dbReference type="SUPFAM" id="SSF46894">
    <property type="entry name" value="C-terminal effector domain of the bipartite response regulators"/>
    <property type="match status" value="1"/>
</dbReference>
<dbReference type="Pfam" id="PF00196">
    <property type="entry name" value="GerE"/>
    <property type="match status" value="1"/>
</dbReference>
<reference evidence="5 6" key="1">
    <citation type="submission" date="2016-10" db="EMBL/GenBank/DDBJ databases">
        <authorList>
            <person name="de Groot N.N."/>
        </authorList>
    </citation>
    <scope>NUCLEOTIDE SEQUENCE [LARGE SCALE GENOMIC DNA]</scope>
    <source>
        <strain evidence="5 6">DSM 23553</strain>
    </source>
</reference>
<dbReference type="AlphaFoldDB" id="A0A1H5N0N6"/>
<dbReference type="GO" id="GO:0003677">
    <property type="term" value="F:DNA binding"/>
    <property type="evidence" value="ECO:0007669"/>
    <property type="project" value="UniProtKB-KW"/>
</dbReference>
<dbReference type="Proteomes" id="UP000199448">
    <property type="component" value="Unassembled WGS sequence"/>
</dbReference>
<keyword evidence="6" id="KW-1185">Reference proteome</keyword>
<dbReference type="EMBL" id="FNUG01000003">
    <property type="protein sequence ID" value="SEE95162.1"/>
    <property type="molecule type" value="Genomic_DNA"/>
</dbReference>
<dbReference type="PRINTS" id="PR00038">
    <property type="entry name" value="HTHLUXR"/>
</dbReference>
<dbReference type="OrthoDB" id="965844at2"/>
<organism evidence="5 6">
    <name type="scientific">Salinimicrobium catena</name>
    <dbReference type="NCBI Taxonomy" id="390640"/>
    <lineage>
        <taxon>Bacteria</taxon>
        <taxon>Pseudomonadati</taxon>
        <taxon>Bacteroidota</taxon>
        <taxon>Flavobacteriia</taxon>
        <taxon>Flavobacteriales</taxon>
        <taxon>Flavobacteriaceae</taxon>
        <taxon>Salinimicrobium</taxon>
    </lineage>
</organism>
<evidence type="ECO:0000256" key="1">
    <source>
        <dbReference type="ARBA" id="ARBA00023015"/>
    </source>
</evidence>
<dbReference type="PANTHER" id="PTHR44688:SF16">
    <property type="entry name" value="DNA-BINDING TRANSCRIPTIONAL ACTIVATOR DEVR_DOSR"/>
    <property type="match status" value="1"/>
</dbReference>
<dbReference type="InterPro" id="IPR016032">
    <property type="entry name" value="Sig_transdc_resp-reg_C-effctor"/>
</dbReference>
<accession>A0A1H5N0N6</accession>
<keyword evidence="1" id="KW-0805">Transcription regulation</keyword>
<dbReference type="STRING" id="390640.SAMN04488034_103246"/>
<dbReference type="PROSITE" id="PS50043">
    <property type="entry name" value="HTH_LUXR_2"/>
    <property type="match status" value="1"/>
</dbReference>
<dbReference type="RefSeq" id="WP_093113185.1">
    <property type="nucleotide sequence ID" value="NZ_FNGG01000003.1"/>
</dbReference>
<evidence type="ECO:0000313" key="6">
    <source>
        <dbReference type="Proteomes" id="UP000199448"/>
    </source>
</evidence>
<gene>
    <name evidence="5" type="ORF">SAMN04488034_103246</name>
</gene>
<dbReference type="PANTHER" id="PTHR44688">
    <property type="entry name" value="DNA-BINDING TRANSCRIPTIONAL ACTIVATOR DEVR_DOSR"/>
    <property type="match status" value="1"/>
</dbReference>
<dbReference type="InterPro" id="IPR000792">
    <property type="entry name" value="Tscrpt_reg_LuxR_C"/>
</dbReference>
<evidence type="ECO:0000313" key="5">
    <source>
        <dbReference type="EMBL" id="SEE95162.1"/>
    </source>
</evidence>
<protein>
    <submittedName>
        <fullName evidence="5">Regulatory protein, luxR family</fullName>
    </submittedName>
</protein>
<keyword evidence="2" id="KW-0238">DNA-binding</keyword>
<name>A0A1H5N0N6_9FLAO</name>
<dbReference type="SMART" id="SM00421">
    <property type="entry name" value="HTH_LUXR"/>
    <property type="match status" value="1"/>
</dbReference>
<evidence type="ECO:0000259" key="4">
    <source>
        <dbReference type="PROSITE" id="PS50043"/>
    </source>
</evidence>